<evidence type="ECO:0000259" key="2">
    <source>
        <dbReference type="Pfam" id="PF12937"/>
    </source>
</evidence>
<feature type="region of interest" description="Disordered" evidence="1">
    <location>
        <begin position="25"/>
        <end position="71"/>
    </location>
</feature>
<evidence type="ECO:0000256" key="1">
    <source>
        <dbReference type="SAM" id="MobiDB-lite"/>
    </source>
</evidence>
<dbReference type="InterPro" id="IPR047922">
    <property type="entry name" value="FBXL6_F-box"/>
</dbReference>
<feature type="compositionally biased region" description="Acidic residues" evidence="1">
    <location>
        <begin position="30"/>
        <end position="48"/>
    </location>
</feature>
<dbReference type="EnsemblMetazoa" id="G25705.6">
    <property type="protein sequence ID" value="G25705.6:cds"/>
    <property type="gene ID" value="G25705"/>
</dbReference>
<dbReference type="CDD" id="cd22119">
    <property type="entry name" value="F-box_FBXL6"/>
    <property type="match status" value="1"/>
</dbReference>
<dbReference type="Gene3D" id="1.20.1280.50">
    <property type="match status" value="1"/>
</dbReference>
<dbReference type="InterPro" id="IPR001810">
    <property type="entry name" value="F-box_dom"/>
</dbReference>
<dbReference type="InterPro" id="IPR032675">
    <property type="entry name" value="LRR_dom_sf"/>
</dbReference>
<dbReference type="Pfam" id="PF12937">
    <property type="entry name" value="F-box-like"/>
    <property type="match status" value="1"/>
</dbReference>
<organism evidence="3 4">
    <name type="scientific">Magallana gigas</name>
    <name type="common">Pacific oyster</name>
    <name type="synonym">Crassostrea gigas</name>
    <dbReference type="NCBI Taxonomy" id="29159"/>
    <lineage>
        <taxon>Eukaryota</taxon>
        <taxon>Metazoa</taxon>
        <taxon>Spiralia</taxon>
        <taxon>Lophotrochozoa</taxon>
        <taxon>Mollusca</taxon>
        <taxon>Bivalvia</taxon>
        <taxon>Autobranchia</taxon>
        <taxon>Pteriomorphia</taxon>
        <taxon>Ostreida</taxon>
        <taxon>Ostreoidea</taxon>
        <taxon>Ostreidae</taxon>
        <taxon>Magallana</taxon>
    </lineage>
</organism>
<dbReference type="OrthoDB" id="3134645at2759"/>
<sequence>MKRCHKGILGVRKDPKNQILFSFSAREGEEWPSDDSDSDFLPSDEEDINLTRKRKKKSKGDNKQRSENPAVSADTMKKGVLCASLPEEIWNYIFQIVIKDSGPLPFLCRASKVCKMWHDLASRPLLWKKVDLSFGWIRAKQNTLKWLVKERLSQCTDLNLTSWTITNDQLKMVLRNCVELKGVNLTHCKKLSQDGFMALVDSCPNLEKLDVSFTSINVNAIKDIVTKHGPQLRELHIGGNYYLNFPALANNIFENCPCLEVLDVSNCRFSGDYVSIDVHKFQTGCTKLRVLRLGNSKFRLKKTNECLPGFEELTELSLGCLDSTKSGGINTAFVHDILVKSSKLKLLDLGGCWSMEDMTPLLGLPFTELEQLYLSSSPIRLNNLLGPLLQKCRHTLRILHIEKNIFSGDDLATGLQELFPPNSTSVLEMVNAAETNISQSSVENILRHCQKLHYINLSSCRALPRGMKREYKNKEIAKLKSFCGIK</sequence>
<dbReference type="Proteomes" id="UP000005408">
    <property type="component" value="Unassembled WGS sequence"/>
</dbReference>
<dbReference type="AlphaFoldDB" id="A0A8W8KXH0"/>
<name>A0A8W8KXH0_MAGGI</name>
<dbReference type="SUPFAM" id="SSF52047">
    <property type="entry name" value="RNI-like"/>
    <property type="match status" value="1"/>
</dbReference>
<dbReference type="Gene3D" id="3.80.10.10">
    <property type="entry name" value="Ribonuclease Inhibitor"/>
    <property type="match status" value="3"/>
</dbReference>
<dbReference type="InterPro" id="IPR036047">
    <property type="entry name" value="F-box-like_dom_sf"/>
</dbReference>
<protein>
    <recommendedName>
        <fullName evidence="2">F-box domain-containing protein</fullName>
    </recommendedName>
</protein>
<keyword evidence="4" id="KW-1185">Reference proteome</keyword>
<dbReference type="PANTHER" id="PTHR38926:SF5">
    <property type="entry name" value="F-BOX AND LEUCINE-RICH REPEAT PROTEIN 6"/>
    <property type="match status" value="1"/>
</dbReference>
<evidence type="ECO:0000313" key="4">
    <source>
        <dbReference type="Proteomes" id="UP000005408"/>
    </source>
</evidence>
<dbReference type="PANTHER" id="PTHR38926">
    <property type="entry name" value="F-BOX DOMAIN CONTAINING PROTEIN, EXPRESSED"/>
    <property type="match status" value="1"/>
</dbReference>
<proteinExistence type="predicted"/>
<reference evidence="3" key="1">
    <citation type="submission" date="2022-08" db="UniProtKB">
        <authorList>
            <consortium name="EnsemblMetazoa"/>
        </authorList>
    </citation>
    <scope>IDENTIFICATION</scope>
    <source>
        <strain evidence="3">05x7-T-G4-1.051#20</strain>
    </source>
</reference>
<feature type="domain" description="F-box" evidence="2">
    <location>
        <begin position="83"/>
        <end position="132"/>
    </location>
</feature>
<dbReference type="OMA" id="WHEAASQ"/>
<evidence type="ECO:0000313" key="3">
    <source>
        <dbReference type="EnsemblMetazoa" id="G25705.6:cds"/>
    </source>
</evidence>
<dbReference type="GO" id="GO:0019005">
    <property type="term" value="C:SCF ubiquitin ligase complex"/>
    <property type="evidence" value="ECO:0007669"/>
    <property type="project" value="InterPro"/>
</dbReference>
<dbReference type="SUPFAM" id="SSF81383">
    <property type="entry name" value="F-box domain"/>
    <property type="match status" value="1"/>
</dbReference>
<accession>A0A8W8KXH0</accession>